<dbReference type="PANTHER" id="PTHR37422">
    <property type="entry name" value="TEICHURONIC ACID BIOSYNTHESIS PROTEIN TUAE"/>
    <property type="match status" value="1"/>
</dbReference>
<evidence type="ECO:0000256" key="6">
    <source>
        <dbReference type="SAM" id="SignalP"/>
    </source>
</evidence>
<feature type="chain" id="PRO_5046035392" description="O-antigen ligase-related domain-containing protein" evidence="6">
    <location>
        <begin position="20"/>
        <end position="425"/>
    </location>
</feature>
<evidence type="ECO:0000256" key="3">
    <source>
        <dbReference type="ARBA" id="ARBA00022989"/>
    </source>
</evidence>
<evidence type="ECO:0000256" key="4">
    <source>
        <dbReference type="ARBA" id="ARBA00023136"/>
    </source>
</evidence>
<evidence type="ECO:0000256" key="1">
    <source>
        <dbReference type="ARBA" id="ARBA00004141"/>
    </source>
</evidence>
<reference evidence="8 9" key="1">
    <citation type="journal article" date="2020" name="Microorganisms">
        <title>Osmotic Adaptation and Compatible Solute Biosynthesis of Phototrophic Bacteria as Revealed from Genome Analyses.</title>
        <authorList>
            <person name="Imhoff J.F."/>
            <person name="Rahn T."/>
            <person name="Kunzel S."/>
            <person name="Keller A."/>
            <person name="Neulinger S.C."/>
        </authorList>
    </citation>
    <scope>NUCLEOTIDE SEQUENCE [LARGE SCALE GENOMIC DNA]</scope>
    <source>
        <strain evidence="8 9">DSM 9895</strain>
    </source>
</reference>
<dbReference type="PANTHER" id="PTHR37422:SF13">
    <property type="entry name" value="LIPOPOLYSACCHARIDE BIOSYNTHESIS PROTEIN PA4999-RELATED"/>
    <property type="match status" value="1"/>
</dbReference>
<sequence length="425" mass="42598">MLRPAILALVLLAPVALGAAPAWAWASLACLLAGLAMVQGALSIAGAAHAQPWPVPGWTGVPLALLAGLALWQLTAQAPVHPLRLALADALGDPAALLATPVLHRAEARDAVVRVAVPAAVAWLAAQAWAGRPVRPALAALALAGAGVAAHGLAAHALALDQVLWLAGPFHATPTGPFVARGAFAAYLTLAMLAAAAHALTLDARASGLPTVAAWAIMGWALVASQSRAGLAAAVAAHLLLLALAVRGRWLDRRQAAAWAGALLAVAGLGAVATGLDGRLAELPADLEHRLAVWQASLAAIAERPWRGHGLGSFPQLYELYPIPAAAQPVVSAHSVALEWAAEAGVPGALAVFAALLGTAVALRRRPADSPAVLAALPALAAVVLQGAVDPGPQVPGVAATAGLLVGLGLSRGRLSHPPPRPAAR</sequence>
<feature type="transmembrane region" description="Helical" evidence="5">
    <location>
        <begin position="229"/>
        <end position="246"/>
    </location>
</feature>
<feature type="transmembrane region" description="Helical" evidence="5">
    <location>
        <begin position="178"/>
        <end position="199"/>
    </location>
</feature>
<gene>
    <name evidence="8" type="ORF">CKO28_23300</name>
</gene>
<feature type="transmembrane region" description="Helical" evidence="5">
    <location>
        <begin position="258"/>
        <end position="276"/>
    </location>
</feature>
<keyword evidence="3 5" id="KW-1133">Transmembrane helix</keyword>
<organism evidence="8 9">
    <name type="scientific">Rhodovibrio sodomensis</name>
    <dbReference type="NCBI Taxonomy" id="1088"/>
    <lineage>
        <taxon>Bacteria</taxon>
        <taxon>Pseudomonadati</taxon>
        <taxon>Pseudomonadota</taxon>
        <taxon>Alphaproteobacteria</taxon>
        <taxon>Rhodospirillales</taxon>
        <taxon>Rhodovibrionaceae</taxon>
        <taxon>Rhodovibrio</taxon>
    </lineage>
</organism>
<feature type="transmembrane region" description="Helical" evidence="5">
    <location>
        <begin position="55"/>
        <end position="74"/>
    </location>
</feature>
<feature type="transmembrane region" description="Helical" evidence="5">
    <location>
        <begin position="206"/>
        <end position="223"/>
    </location>
</feature>
<keyword evidence="2 5" id="KW-0812">Transmembrane</keyword>
<dbReference type="EMBL" id="NRRL01000130">
    <property type="protein sequence ID" value="MBK1670943.1"/>
    <property type="molecule type" value="Genomic_DNA"/>
</dbReference>
<feature type="signal peptide" evidence="6">
    <location>
        <begin position="1"/>
        <end position="19"/>
    </location>
</feature>
<protein>
    <recommendedName>
        <fullName evidence="7">O-antigen ligase-related domain-containing protein</fullName>
    </recommendedName>
</protein>
<keyword evidence="4 5" id="KW-0472">Membrane</keyword>
<evidence type="ECO:0000256" key="5">
    <source>
        <dbReference type="SAM" id="Phobius"/>
    </source>
</evidence>
<comment type="caution">
    <text evidence="8">The sequence shown here is derived from an EMBL/GenBank/DDBJ whole genome shotgun (WGS) entry which is preliminary data.</text>
</comment>
<dbReference type="Proteomes" id="UP001296873">
    <property type="component" value="Unassembled WGS sequence"/>
</dbReference>
<name>A0ABS1DMI7_9PROT</name>
<dbReference type="RefSeq" id="WP_200343392.1">
    <property type="nucleotide sequence ID" value="NZ_NRRL01000130.1"/>
</dbReference>
<feature type="transmembrane region" description="Helical" evidence="5">
    <location>
        <begin position="344"/>
        <end position="363"/>
    </location>
</feature>
<evidence type="ECO:0000259" key="7">
    <source>
        <dbReference type="Pfam" id="PF04932"/>
    </source>
</evidence>
<accession>A0ABS1DMI7</accession>
<comment type="subcellular location">
    <subcellularLocation>
        <location evidence="1">Membrane</location>
        <topology evidence="1">Multi-pass membrane protein</topology>
    </subcellularLocation>
</comment>
<dbReference type="InterPro" id="IPR051533">
    <property type="entry name" value="WaaL-like"/>
</dbReference>
<feature type="transmembrane region" description="Helical" evidence="5">
    <location>
        <begin position="370"/>
        <end position="389"/>
    </location>
</feature>
<keyword evidence="9" id="KW-1185">Reference proteome</keyword>
<evidence type="ECO:0000313" key="8">
    <source>
        <dbReference type="EMBL" id="MBK1670943.1"/>
    </source>
</evidence>
<evidence type="ECO:0000256" key="2">
    <source>
        <dbReference type="ARBA" id="ARBA00022692"/>
    </source>
</evidence>
<keyword evidence="6" id="KW-0732">Signal</keyword>
<feature type="transmembrane region" description="Helical" evidence="5">
    <location>
        <begin position="137"/>
        <end position="158"/>
    </location>
</feature>
<dbReference type="Pfam" id="PF04932">
    <property type="entry name" value="Wzy_C"/>
    <property type="match status" value="1"/>
</dbReference>
<feature type="domain" description="O-antigen ligase-related" evidence="7">
    <location>
        <begin position="215"/>
        <end position="352"/>
    </location>
</feature>
<dbReference type="PROSITE" id="PS51257">
    <property type="entry name" value="PROKAR_LIPOPROTEIN"/>
    <property type="match status" value="1"/>
</dbReference>
<proteinExistence type="predicted"/>
<evidence type="ECO:0000313" key="9">
    <source>
        <dbReference type="Proteomes" id="UP001296873"/>
    </source>
</evidence>
<dbReference type="InterPro" id="IPR007016">
    <property type="entry name" value="O-antigen_ligase-rel_domated"/>
</dbReference>